<evidence type="ECO:0000313" key="2">
    <source>
        <dbReference type="Proteomes" id="UP000237105"/>
    </source>
</evidence>
<protein>
    <submittedName>
        <fullName evidence="1">Uncharacterized protein</fullName>
    </submittedName>
</protein>
<organism evidence="1 2">
    <name type="scientific">Parasponia andersonii</name>
    <name type="common">Sponia andersonii</name>
    <dbReference type="NCBI Taxonomy" id="3476"/>
    <lineage>
        <taxon>Eukaryota</taxon>
        <taxon>Viridiplantae</taxon>
        <taxon>Streptophyta</taxon>
        <taxon>Embryophyta</taxon>
        <taxon>Tracheophyta</taxon>
        <taxon>Spermatophyta</taxon>
        <taxon>Magnoliopsida</taxon>
        <taxon>eudicotyledons</taxon>
        <taxon>Gunneridae</taxon>
        <taxon>Pentapetalae</taxon>
        <taxon>rosids</taxon>
        <taxon>fabids</taxon>
        <taxon>Rosales</taxon>
        <taxon>Cannabaceae</taxon>
        <taxon>Parasponia</taxon>
    </lineage>
</organism>
<dbReference type="Proteomes" id="UP000237105">
    <property type="component" value="Unassembled WGS sequence"/>
</dbReference>
<keyword evidence="2" id="KW-1185">Reference proteome</keyword>
<accession>A0A2P5CAV4</accession>
<comment type="caution">
    <text evidence="1">The sequence shown here is derived from an EMBL/GenBank/DDBJ whole genome shotgun (WGS) entry which is preliminary data.</text>
</comment>
<gene>
    <name evidence="1" type="ORF">PanWU01x14_167720</name>
</gene>
<dbReference type="AlphaFoldDB" id="A0A2P5CAV4"/>
<sequence>MHRWIVNCDSIIQLGLVFRNQRGEIVVTDAQGGLGMNHLGLVEALVTRLWDFGGKRCLTMAYYNGVIIAFGILKLN</sequence>
<evidence type="ECO:0000313" key="1">
    <source>
        <dbReference type="EMBL" id="PON58173.1"/>
    </source>
</evidence>
<dbReference type="EMBL" id="JXTB01000151">
    <property type="protein sequence ID" value="PON58173.1"/>
    <property type="molecule type" value="Genomic_DNA"/>
</dbReference>
<proteinExistence type="predicted"/>
<name>A0A2P5CAV4_PARAD</name>
<reference evidence="2" key="1">
    <citation type="submission" date="2016-06" db="EMBL/GenBank/DDBJ databases">
        <title>Parallel loss of symbiosis genes in relatives of nitrogen-fixing non-legume Parasponia.</title>
        <authorList>
            <person name="Van Velzen R."/>
            <person name="Holmer R."/>
            <person name="Bu F."/>
            <person name="Rutten L."/>
            <person name="Van Zeijl A."/>
            <person name="Liu W."/>
            <person name="Santuari L."/>
            <person name="Cao Q."/>
            <person name="Sharma T."/>
            <person name="Shen D."/>
            <person name="Roswanjaya Y."/>
            <person name="Wardhani T."/>
            <person name="Kalhor M.S."/>
            <person name="Jansen J."/>
            <person name="Van den Hoogen J."/>
            <person name="Gungor B."/>
            <person name="Hartog M."/>
            <person name="Hontelez J."/>
            <person name="Verver J."/>
            <person name="Yang W.-C."/>
            <person name="Schijlen E."/>
            <person name="Repin R."/>
            <person name="Schilthuizen M."/>
            <person name="Schranz E."/>
            <person name="Heidstra R."/>
            <person name="Miyata K."/>
            <person name="Fedorova E."/>
            <person name="Kohlen W."/>
            <person name="Bisseling T."/>
            <person name="Smit S."/>
            <person name="Geurts R."/>
        </authorList>
    </citation>
    <scope>NUCLEOTIDE SEQUENCE [LARGE SCALE GENOMIC DNA]</scope>
    <source>
        <strain evidence="2">cv. WU1-14</strain>
    </source>
</reference>